<comment type="caution">
    <text evidence="1">The sequence shown here is derived from an EMBL/GenBank/DDBJ whole genome shotgun (WGS) entry which is preliminary data.</text>
</comment>
<proteinExistence type="predicted"/>
<sequence>MIRHMTRTGGGRQIPKDFPPWQTVYWWSRRFVQLTLFCMICNIAGMLDRERGGREASPSAGIIES</sequence>
<evidence type="ECO:0000313" key="1">
    <source>
        <dbReference type="EMBL" id="PWJ93856.1"/>
    </source>
</evidence>
<organism evidence="1 2">
    <name type="scientific">Rhizobium loti</name>
    <name type="common">Mesorhizobium loti</name>
    <dbReference type="NCBI Taxonomy" id="381"/>
    <lineage>
        <taxon>Bacteria</taxon>
        <taxon>Pseudomonadati</taxon>
        <taxon>Pseudomonadota</taxon>
        <taxon>Alphaproteobacteria</taxon>
        <taxon>Hyphomicrobiales</taxon>
        <taxon>Phyllobacteriaceae</taxon>
        <taxon>Mesorhizobium</taxon>
    </lineage>
</organism>
<accession>A0A8E2WJS4</accession>
<dbReference type="AlphaFoldDB" id="A0A8E2WJS4"/>
<dbReference type="Proteomes" id="UP000245631">
    <property type="component" value="Unassembled WGS sequence"/>
</dbReference>
<dbReference type="EMBL" id="QGGH01000001">
    <property type="protein sequence ID" value="PWJ93856.1"/>
    <property type="molecule type" value="Genomic_DNA"/>
</dbReference>
<name>A0A8E2WJS4_RHILI</name>
<reference evidence="1 2" key="1">
    <citation type="submission" date="2018-05" db="EMBL/GenBank/DDBJ databases">
        <title>Genomic Encyclopedia of Type Strains, Phase IV (KMG-IV): sequencing the most valuable type-strain genomes for metagenomic binning, comparative biology and taxonomic classification.</title>
        <authorList>
            <person name="Goeker M."/>
        </authorList>
    </citation>
    <scope>NUCLEOTIDE SEQUENCE [LARGE SCALE GENOMIC DNA]</scope>
    <source>
        <strain evidence="1 2">DSM 2626</strain>
    </source>
</reference>
<gene>
    <name evidence="1" type="ORF">C8D77_101536</name>
</gene>
<evidence type="ECO:0000313" key="2">
    <source>
        <dbReference type="Proteomes" id="UP000245631"/>
    </source>
</evidence>
<protein>
    <submittedName>
        <fullName evidence="1">Uncharacterized protein</fullName>
    </submittedName>
</protein>